<dbReference type="InterPro" id="IPR013083">
    <property type="entry name" value="Znf_RING/FYVE/PHD"/>
</dbReference>
<feature type="region of interest" description="Disordered" evidence="5">
    <location>
        <begin position="250"/>
        <end position="307"/>
    </location>
</feature>
<dbReference type="InterPro" id="IPR019787">
    <property type="entry name" value="Znf_PHD-finger"/>
</dbReference>
<keyword evidence="3" id="KW-0862">Zinc</keyword>
<proteinExistence type="predicted"/>
<feature type="compositionally biased region" description="Low complexity" evidence="5">
    <location>
        <begin position="160"/>
        <end position="178"/>
    </location>
</feature>
<comment type="caution">
    <text evidence="7">The sequence shown here is derived from an EMBL/GenBank/DDBJ whole genome shotgun (WGS) entry which is preliminary data.</text>
</comment>
<sequence>SSQNFRPLMSDLLNTSNESIEVIEDDGSVASSSQFTSKPSSLMDLASLSSTGTTDGTALRGNALYARLAVLMGTSVSKEAALKEMKDMTKQITDRKKSSGVREIWDAGEEMGDGGTTPTISRPPLKRTGPPTAVVTGTANRLLASPARPAIPDKRKDAKSTSGIDKSSSGSEESNDASSIDRARTSSSETPKASSKFCIVCHDSSNALMANPLLTCTVCTLPTHARCAKPQIDKEEFASLRFVFTCSSCNRRPRSESPKPRSIIQITAPHDKRKKNEDSPKLSKLEQAKRKRLEEQGDARKKKSEEL</sequence>
<feature type="non-terminal residue" evidence="7">
    <location>
        <position position="1"/>
    </location>
</feature>
<protein>
    <recommendedName>
        <fullName evidence="6">PHD-type domain-containing protein</fullName>
    </recommendedName>
</protein>
<evidence type="ECO:0000259" key="6">
    <source>
        <dbReference type="PROSITE" id="PS50016"/>
    </source>
</evidence>
<evidence type="ECO:0000256" key="4">
    <source>
        <dbReference type="PROSITE-ProRule" id="PRU00146"/>
    </source>
</evidence>
<evidence type="ECO:0000256" key="5">
    <source>
        <dbReference type="SAM" id="MobiDB-lite"/>
    </source>
</evidence>
<gene>
    <name evidence="7" type="ORF">PFISCL1PPCAC_761</name>
</gene>
<evidence type="ECO:0000256" key="3">
    <source>
        <dbReference type="ARBA" id="ARBA00022833"/>
    </source>
</evidence>
<dbReference type="InterPro" id="IPR001965">
    <property type="entry name" value="Znf_PHD"/>
</dbReference>
<organism evidence="7 8">
    <name type="scientific">Pristionchus fissidentatus</name>
    <dbReference type="NCBI Taxonomy" id="1538716"/>
    <lineage>
        <taxon>Eukaryota</taxon>
        <taxon>Metazoa</taxon>
        <taxon>Ecdysozoa</taxon>
        <taxon>Nematoda</taxon>
        <taxon>Chromadorea</taxon>
        <taxon>Rhabditida</taxon>
        <taxon>Rhabditina</taxon>
        <taxon>Diplogasteromorpha</taxon>
        <taxon>Diplogasteroidea</taxon>
        <taxon>Neodiplogasteridae</taxon>
        <taxon>Pristionchus</taxon>
    </lineage>
</organism>
<evidence type="ECO:0000313" key="7">
    <source>
        <dbReference type="EMBL" id="GMT09464.1"/>
    </source>
</evidence>
<feature type="region of interest" description="Disordered" evidence="5">
    <location>
        <begin position="106"/>
        <end position="189"/>
    </location>
</feature>
<dbReference type="AlphaFoldDB" id="A0AAV5UT08"/>
<dbReference type="SMART" id="SM00249">
    <property type="entry name" value="PHD"/>
    <property type="match status" value="1"/>
</dbReference>
<dbReference type="Gene3D" id="3.30.40.10">
    <property type="entry name" value="Zinc/RING finger domain, C3HC4 (zinc finger)"/>
    <property type="match status" value="1"/>
</dbReference>
<feature type="compositionally biased region" description="Basic and acidic residues" evidence="5">
    <location>
        <begin position="274"/>
        <end position="307"/>
    </location>
</feature>
<dbReference type="InterPro" id="IPR011011">
    <property type="entry name" value="Znf_FYVE_PHD"/>
</dbReference>
<keyword evidence="1" id="KW-0479">Metal-binding</keyword>
<evidence type="ECO:0000313" key="8">
    <source>
        <dbReference type="Proteomes" id="UP001432322"/>
    </source>
</evidence>
<keyword evidence="8" id="KW-1185">Reference proteome</keyword>
<dbReference type="Proteomes" id="UP001432322">
    <property type="component" value="Unassembled WGS sequence"/>
</dbReference>
<reference evidence="7" key="1">
    <citation type="submission" date="2023-10" db="EMBL/GenBank/DDBJ databases">
        <title>Genome assembly of Pristionchus species.</title>
        <authorList>
            <person name="Yoshida K."/>
            <person name="Sommer R.J."/>
        </authorList>
    </citation>
    <scope>NUCLEOTIDE SEQUENCE</scope>
    <source>
        <strain evidence="7">RS5133</strain>
    </source>
</reference>
<dbReference type="GO" id="GO:0008270">
    <property type="term" value="F:zinc ion binding"/>
    <property type="evidence" value="ECO:0007669"/>
    <property type="project" value="UniProtKB-KW"/>
</dbReference>
<keyword evidence="2 4" id="KW-0863">Zinc-finger</keyword>
<name>A0AAV5UT08_9BILA</name>
<feature type="domain" description="PHD-type" evidence="6">
    <location>
        <begin position="195"/>
        <end position="252"/>
    </location>
</feature>
<evidence type="ECO:0000256" key="2">
    <source>
        <dbReference type="ARBA" id="ARBA00022771"/>
    </source>
</evidence>
<dbReference type="EMBL" id="BTSY01000001">
    <property type="protein sequence ID" value="GMT09464.1"/>
    <property type="molecule type" value="Genomic_DNA"/>
</dbReference>
<dbReference type="PROSITE" id="PS50016">
    <property type="entry name" value="ZF_PHD_2"/>
    <property type="match status" value="1"/>
</dbReference>
<dbReference type="SUPFAM" id="SSF57903">
    <property type="entry name" value="FYVE/PHD zinc finger"/>
    <property type="match status" value="1"/>
</dbReference>
<evidence type="ECO:0000256" key="1">
    <source>
        <dbReference type="ARBA" id="ARBA00022723"/>
    </source>
</evidence>
<accession>A0AAV5UT08</accession>